<dbReference type="GO" id="GO:0009231">
    <property type="term" value="P:riboflavin biosynthetic process"/>
    <property type="evidence" value="ECO:0007669"/>
    <property type="project" value="UniProtKB-UniRule"/>
</dbReference>
<comment type="similarity">
    <text evidence="2">In the N-terminal section; belongs to the DHBP synthase family.</text>
</comment>
<feature type="binding site" evidence="11">
    <location>
        <position position="80"/>
    </location>
    <ligand>
        <name>Zn(2+)</name>
        <dbReference type="ChEBI" id="CHEBI:29105"/>
        <note>catalytic</note>
    </ligand>
</feature>
<dbReference type="PANTHER" id="PTHR21327:SF29">
    <property type="entry name" value="GTP CYCLOHYDROLASE-2"/>
    <property type="match status" value="1"/>
</dbReference>
<feature type="binding site" evidence="11">
    <location>
        <begin position="62"/>
        <end position="66"/>
    </location>
    <ligand>
        <name>GTP</name>
        <dbReference type="ChEBI" id="CHEBI:37565"/>
    </ligand>
</feature>
<dbReference type="HAMAP" id="MF_00179">
    <property type="entry name" value="RibA"/>
    <property type="match status" value="1"/>
</dbReference>
<feature type="domain" description="GTP cyclohydrolase II" evidence="12">
    <location>
        <begin position="19"/>
        <end position="182"/>
    </location>
</feature>
<evidence type="ECO:0000256" key="11">
    <source>
        <dbReference type="HAMAP-Rule" id="MF_00179"/>
    </source>
</evidence>
<keyword evidence="8 11" id="KW-0342">GTP-binding</keyword>
<keyword evidence="4 11" id="KW-0479">Metal-binding</keyword>
<feature type="binding site" evidence="11">
    <location>
        <position position="127"/>
    </location>
    <ligand>
        <name>GTP</name>
        <dbReference type="ChEBI" id="CHEBI:37565"/>
    </ligand>
</feature>
<feature type="binding site" evidence="11">
    <location>
        <position position="167"/>
    </location>
    <ligand>
        <name>GTP</name>
        <dbReference type="ChEBI" id="CHEBI:37565"/>
    </ligand>
</feature>
<dbReference type="FunFam" id="3.40.50.10990:FF:000001">
    <property type="entry name" value="Riboflavin biosynthesis protein RibBA"/>
    <property type="match status" value="1"/>
</dbReference>
<dbReference type="Pfam" id="PF00925">
    <property type="entry name" value="GTP_cyclohydro2"/>
    <property type="match status" value="1"/>
</dbReference>
<evidence type="ECO:0000256" key="9">
    <source>
        <dbReference type="ARBA" id="ARBA00043932"/>
    </source>
</evidence>
<evidence type="ECO:0000256" key="3">
    <source>
        <dbReference type="ARBA" id="ARBA00022619"/>
    </source>
</evidence>
<evidence type="ECO:0000256" key="10">
    <source>
        <dbReference type="ARBA" id="ARBA00049295"/>
    </source>
</evidence>
<dbReference type="PANTHER" id="PTHR21327">
    <property type="entry name" value="GTP CYCLOHYDROLASE II-RELATED"/>
    <property type="match status" value="1"/>
</dbReference>
<feature type="binding site" evidence="11">
    <location>
        <position position="83"/>
    </location>
    <ligand>
        <name>GTP</name>
        <dbReference type="ChEBI" id="CHEBI:37565"/>
    </ligand>
</feature>
<dbReference type="GO" id="GO:0005525">
    <property type="term" value="F:GTP binding"/>
    <property type="evidence" value="ECO:0007669"/>
    <property type="project" value="UniProtKB-KW"/>
</dbReference>
<evidence type="ECO:0000313" key="14">
    <source>
        <dbReference type="Proteomes" id="UP000078090"/>
    </source>
</evidence>
<gene>
    <name evidence="11" type="primary">ribA</name>
    <name evidence="13" type="ORF">A1332_19590</name>
</gene>
<feature type="binding site" evidence="11">
    <location>
        <begin position="105"/>
        <end position="107"/>
    </location>
    <ligand>
        <name>GTP</name>
        <dbReference type="ChEBI" id="CHEBI:37565"/>
    </ligand>
</feature>
<dbReference type="GO" id="GO:0008270">
    <property type="term" value="F:zinc ion binding"/>
    <property type="evidence" value="ECO:0007669"/>
    <property type="project" value="UniProtKB-UniRule"/>
</dbReference>
<sequence>MKGIKHLVNTMSKPTVSRLVSTRIPTAYGDFQLCYYSNTLDNKEHLAFVMGNVSDAENVLVRIHSECFTGDVLGSRRCDCGEQLDRSLQLIASQGAGVLVYLRQEGRGIGLLQKMRAYNLQDQGYDTVDANLLLGHGADERDYSLAARILEELGVKSIRLMTNNPLKIQALESEGIWVNARFPLEATVNADNEGYLLTKVRRMDHLLKVKPAAARVSVRTAHDCEPAD</sequence>
<evidence type="ECO:0000256" key="6">
    <source>
        <dbReference type="ARBA" id="ARBA00022801"/>
    </source>
</evidence>
<dbReference type="AlphaFoldDB" id="A0A177M1Y0"/>
<dbReference type="InterPro" id="IPR032677">
    <property type="entry name" value="GTP_cyclohydro_II"/>
</dbReference>
<dbReference type="NCBIfam" id="NF001591">
    <property type="entry name" value="PRK00393.1"/>
    <property type="match status" value="1"/>
</dbReference>
<dbReference type="UniPathway" id="UPA00275">
    <property type="reaction ID" value="UER00400"/>
</dbReference>
<feature type="binding site" evidence="11">
    <location>
        <position position="67"/>
    </location>
    <ligand>
        <name>Zn(2+)</name>
        <dbReference type="ChEBI" id="CHEBI:29105"/>
        <note>catalytic</note>
    </ligand>
</feature>
<evidence type="ECO:0000259" key="12">
    <source>
        <dbReference type="Pfam" id="PF00925"/>
    </source>
</evidence>
<keyword evidence="3 11" id="KW-0686">Riboflavin biosynthesis</keyword>
<accession>A0A177M1Y0</accession>
<dbReference type="EC" id="3.5.4.25" evidence="11"/>
<evidence type="ECO:0000256" key="4">
    <source>
        <dbReference type="ARBA" id="ARBA00022723"/>
    </source>
</evidence>
<dbReference type="NCBIfam" id="TIGR00505">
    <property type="entry name" value="ribA"/>
    <property type="match status" value="1"/>
</dbReference>
<keyword evidence="7 11" id="KW-0862">Zinc</keyword>
<name>A0A177M1Y0_METMH</name>
<feature type="active site" description="Nucleophile" evidence="11">
    <location>
        <position position="141"/>
    </location>
</feature>
<evidence type="ECO:0000256" key="1">
    <source>
        <dbReference type="ARBA" id="ARBA00004853"/>
    </source>
</evidence>
<comment type="pathway">
    <text evidence="1 11">Cofactor biosynthesis; riboflavin biosynthesis; 5-amino-6-(D-ribitylamino)uracil from GTP: step 1/4.</text>
</comment>
<dbReference type="SUPFAM" id="SSF142695">
    <property type="entry name" value="RibA-like"/>
    <property type="match status" value="1"/>
</dbReference>
<evidence type="ECO:0000256" key="8">
    <source>
        <dbReference type="ARBA" id="ARBA00023134"/>
    </source>
</evidence>
<dbReference type="CDD" id="cd00641">
    <property type="entry name" value="GTP_cyclohydro2"/>
    <property type="match status" value="1"/>
</dbReference>
<comment type="similarity">
    <text evidence="11">Belongs to the GTP cyclohydrolase II family.</text>
</comment>
<evidence type="ECO:0000256" key="2">
    <source>
        <dbReference type="ARBA" id="ARBA00005520"/>
    </source>
</evidence>
<feature type="binding site" evidence="11">
    <location>
        <position position="78"/>
    </location>
    <ligand>
        <name>Zn(2+)</name>
        <dbReference type="ChEBI" id="CHEBI:29105"/>
        <note>catalytic</note>
    </ligand>
</feature>
<protein>
    <recommendedName>
        <fullName evidence="11">GTP cyclohydrolase-2</fullName>
        <ecNumber evidence="11">3.5.4.25</ecNumber>
    </recommendedName>
    <alternativeName>
        <fullName evidence="11">GTP cyclohydrolase II</fullName>
    </alternativeName>
</protein>
<comment type="function">
    <text evidence="9 11">Catalyzes the conversion of GTP to 2,5-diamino-6-ribosylamino-4(3H)-pyrimidinone 5'-phosphate (DARP), formate and pyrophosphate.</text>
</comment>
<reference evidence="13 14" key="1">
    <citation type="submission" date="2016-03" db="EMBL/GenBank/DDBJ databases">
        <authorList>
            <person name="Ploux O."/>
        </authorList>
    </citation>
    <scope>NUCLEOTIDE SEQUENCE [LARGE SCALE GENOMIC DNA]</scope>
    <source>
        <strain evidence="13 14">R-45363</strain>
    </source>
</reference>
<evidence type="ECO:0000256" key="5">
    <source>
        <dbReference type="ARBA" id="ARBA00022741"/>
    </source>
</evidence>
<evidence type="ECO:0000313" key="13">
    <source>
        <dbReference type="EMBL" id="OAH99716.1"/>
    </source>
</evidence>
<dbReference type="GO" id="GO:0003935">
    <property type="term" value="F:GTP cyclohydrolase II activity"/>
    <property type="evidence" value="ECO:0007669"/>
    <property type="project" value="UniProtKB-UniRule"/>
</dbReference>
<evidence type="ECO:0000256" key="7">
    <source>
        <dbReference type="ARBA" id="ARBA00022833"/>
    </source>
</evidence>
<keyword evidence="6 11" id="KW-0378">Hydrolase</keyword>
<proteinExistence type="inferred from homology"/>
<dbReference type="Proteomes" id="UP000078090">
    <property type="component" value="Unassembled WGS sequence"/>
</dbReference>
<keyword evidence="5 11" id="KW-0547">Nucleotide-binding</keyword>
<comment type="cofactor">
    <cofactor evidence="11">
        <name>Zn(2+)</name>
        <dbReference type="ChEBI" id="CHEBI:29105"/>
    </cofactor>
    <text evidence="11">Binds 1 zinc ion per subunit.</text>
</comment>
<feature type="active site" description="Proton acceptor" evidence="11">
    <location>
        <position position="139"/>
    </location>
</feature>
<comment type="caution">
    <text evidence="13">The sequence shown here is derived from an EMBL/GenBank/DDBJ whole genome shotgun (WGS) entry which is preliminary data.</text>
</comment>
<feature type="binding site" evidence="11">
    <location>
        <position position="162"/>
    </location>
    <ligand>
        <name>GTP</name>
        <dbReference type="ChEBI" id="CHEBI:37565"/>
    </ligand>
</feature>
<organism evidence="13 14">
    <name type="scientific">Methylomonas methanica</name>
    <dbReference type="NCBI Taxonomy" id="421"/>
    <lineage>
        <taxon>Bacteria</taxon>
        <taxon>Pseudomonadati</taxon>
        <taxon>Pseudomonadota</taxon>
        <taxon>Gammaproteobacteria</taxon>
        <taxon>Methylococcales</taxon>
        <taxon>Methylococcaceae</taxon>
        <taxon>Methylomonas</taxon>
    </lineage>
</organism>
<dbReference type="EMBL" id="LUUG01000101">
    <property type="protein sequence ID" value="OAH99716.1"/>
    <property type="molecule type" value="Genomic_DNA"/>
</dbReference>
<dbReference type="Gene3D" id="3.40.50.10990">
    <property type="entry name" value="GTP cyclohydrolase II"/>
    <property type="match status" value="1"/>
</dbReference>
<dbReference type="InterPro" id="IPR036144">
    <property type="entry name" value="RibA-like_sf"/>
</dbReference>
<comment type="catalytic activity">
    <reaction evidence="10 11">
        <text>GTP + 4 H2O = 2,5-diamino-6-hydroxy-4-(5-phosphoribosylamino)-pyrimidine + formate + 2 phosphate + 3 H(+)</text>
        <dbReference type="Rhea" id="RHEA:23704"/>
        <dbReference type="ChEBI" id="CHEBI:15377"/>
        <dbReference type="ChEBI" id="CHEBI:15378"/>
        <dbReference type="ChEBI" id="CHEBI:15740"/>
        <dbReference type="ChEBI" id="CHEBI:37565"/>
        <dbReference type="ChEBI" id="CHEBI:43474"/>
        <dbReference type="ChEBI" id="CHEBI:58614"/>
        <dbReference type="EC" id="3.5.4.25"/>
    </reaction>
</comment>
<dbReference type="InterPro" id="IPR000926">
    <property type="entry name" value="RibA"/>
</dbReference>